<feature type="domain" description="Blue (type 1) copper" evidence="3">
    <location>
        <begin position="21"/>
        <end position="112"/>
    </location>
</feature>
<reference evidence="4 5" key="1">
    <citation type="submission" date="2019-01" db="EMBL/GenBank/DDBJ databases">
        <title>Ktedonosporobacter rubrisoli SCAWS-G2.</title>
        <authorList>
            <person name="Huang Y."/>
            <person name="Yan B."/>
        </authorList>
    </citation>
    <scope>NUCLEOTIDE SEQUENCE [LARGE SCALE GENOMIC DNA]</scope>
    <source>
        <strain evidence="4 5">SCAWS-G2</strain>
    </source>
</reference>
<proteinExistence type="predicted"/>
<dbReference type="InterPro" id="IPR008972">
    <property type="entry name" value="Cupredoxin"/>
</dbReference>
<organism evidence="4 5">
    <name type="scientific">Ktedonosporobacter rubrisoli</name>
    <dbReference type="NCBI Taxonomy" id="2509675"/>
    <lineage>
        <taxon>Bacteria</taxon>
        <taxon>Bacillati</taxon>
        <taxon>Chloroflexota</taxon>
        <taxon>Ktedonobacteria</taxon>
        <taxon>Ktedonobacterales</taxon>
        <taxon>Ktedonosporobacteraceae</taxon>
        <taxon>Ktedonosporobacter</taxon>
    </lineage>
</organism>
<dbReference type="GO" id="GO:0009055">
    <property type="term" value="F:electron transfer activity"/>
    <property type="evidence" value="ECO:0007669"/>
    <property type="project" value="InterPro"/>
</dbReference>
<protein>
    <recommendedName>
        <fullName evidence="3">Blue (type 1) copper domain-containing protein</fullName>
    </recommendedName>
</protein>
<evidence type="ECO:0000256" key="1">
    <source>
        <dbReference type="ARBA" id="ARBA00022723"/>
    </source>
</evidence>
<keyword evidence="5" id="KW-1185">Reference proteome</keyword>
<accession>A0A4P6K6L3</accession>
<dbReference type="OrthoDB" id="162414at2"/>
<dbReference type="SUPFAM" id="SSF49503">
    <property type="entry name" value="Cupredoxins"/>
    <property type="match status" value="1"/>
</dbReference>
<evidence type="ECO:0000313" key="4">
    <source>
        <dbReference type="EMBL" id="QBD83672.1"/>
    </source>
</evidence>
<dbReference type="Proteomes" id="UP000290365">
    <property type="component" value="Chromosome"/>
</dbReference>
<keyword evidence="1" id="KW-0479">Metal-binding</keyword>
<evidence type="ECO:0000259" key="3">
    <source>
        <dbReference type="Pfam" id="PF00127"/>
    </source>
</evidence>
<dbReference type="KEGG" id="kbs:EPA93_34200"/>
<sequence>MAVTVLLAACGGSSTEGPNQVHMSDARFVQEVVTIPKGAMLTLVNDAPVIHIIKNGTWDQSGTPRPAKEQGAPAVDVSVTANGSQQIGPFNTAGTFQLYCVPHPGMKLSVVVH</sequence>
<dbReference type="Pfam" id="PF00127">
    <property type="entry name" value="Copper-bind"/>
    <property type="match status" value="1"/>
</dbReference>
<keyword evidence="2" id="KW-0186">Copper</keyword>
<dbReference type="EMBL" id="CP035758">
    <property type="protein sequence ID" value="QBD83672.1"/>
    <property type="molecule type" value="Genomic_DNA"/>
</dbReference>
<name>A0A4P6K6L3_KTERU</name>
<dbReference type="AlphaFoldDB" id="A0A4P6K6L3"/>
<dbReference type="GO" id="GO:0005507">
    <property type="term" value="F:copper ion binding"/>
    <property type="evidence" value="ECO:0007669"/>
    <property type="project" value="InterPro"/>
</dbReference>
<dbReference type="Gene3D" id="2.60.40.420">
    <property type="entry name" value="Cupredoxins - blue copper proteins"/>
    <property type="match status" value="1"/>
</dbReference>
<evidence type="ECO:0000256" key="2">
    <source>
        <dbReference type="ARBA" id="ARBA00023008"/>
    </source>
</evidence>
<dbReference type="InterPro" id="IPR000923">
    <property type="entry name" value="BlueCu_1"/>
</dbReference>
<gene>
    <name evidence="4" type="ORF">EPA93_34200</name>
</gene>
<evidence type="ECO:0000313" key="5">
    <source>
        <dbReference type="Proteomes" id="UP000290365"/>
    </source>
</evidence>